<reference evidence="2" key="1">
    <citation type="submission" date="2021-03" db="EMBL/GenBank/DDBJ databases">
        <title>Antimicrobial resistance genes in bacteria isolated from Japanese honey, and their potential for conferring macrolide and lincosamide resistance in the American foulbrood pathogen Paenibacillus larvae.</title>
        <authorList>
            <person name="Okamoto M."/>
            <person name="Kumagai M."/>
            <person name="Kanamori H."/>
            <person name="Takamatsu D."/>
        </authorList>
    </citation>
    <scope>NUCLEOTIDE SEQUENCE</scope>
    <source>
        <strain evidence="2">J27TS8</strain>
    </source>
</reference>
<dbReference type="RefSeq" id="WP_212934069.1">
    <property type="nucleotide sequence ID" value="NZ_BORC01000005.1"/>
</dbReference>
<accession>A0A919WK47</accession>
<organism evidence="2 3">
    <name type="scientific">Robertmurraya siralis</name>
    <dbReference type="NCBI Taxonomy" id="77777"/>
    <lineage>
        <taxon>Bacteria</taxon>
        <taxon>Bacillati</taxon>
        <taxon>Bacillota</taxon>
        <taxon>Bacilli</taxon>
        <taxon>Bacillales</taxon>
        <taxon>Bacillaceae</taxon>
        <taxon>Robertmurraya</taxon>
    </lineage>
</organism>
<comment type="caution">
    <text evidence="2">The sequence shown here is derived from an EMBL/GenBank/DDBJ whole genome shotgun (WGS) entry which is preliminary data.</text>
</comment>
<keyword evidence="1" id="KW-1133">Transmembrane helix</keyword>
<gene>
    <name evidence="2" type="ORF">J27TS8_31900</name>
</gene>
<protein>
    <submittedName>
        <fullName evidence="2">Uncharacterized protein</fullName>
    </submittedName>
</protein>
<evidence type="ECO:0000313" key="3">
    <source>
        <dbReference type="Proteomes" id="UP000682111"/>
    </source>
</evidence>
<proteinExistence type="predicted"/>
<dbReference type="EMBL" id="BORC01000005">
    <property type="protein sequence ID" value="GIN63197.1"/>
    <property type="molecule type" value="Genomic_DNA"/>
</dbReference>
<evidence type="ECO:0000256" key="1">
    <source>
        <dbReference type="SAM" id="Phobius"/>
    </source>
</evidence>
<dbReference type="Proteomes" id="UP000682111">
    <property type="component" value="Unassembled WGS sequence"/>
</dbReference>
<evidence type="ECO:0000313" key="2">
    <source>
        <dbReference type="EMBL" id="GIN63197.1"/>
    </source>
</evidence>
<feature type="transmembrane region" description="Helical" evidence="1">
    <location>
        <begin position="122"/>
        <end position="144"/>
    </location>
</feature>
<keyword evidence="1" id="KW-0812">Transmembrane</keyword>
<name>A0A919WK47_9BACI</name>
<feature type="transmembrane region" description="Helical" evidence="1">
    <location>
        <begin position="32"/>
        <end position="53"/>
    </location>
</feature>
<sequence>MLTYSFILVFCLFLLIFNKLNALSLTKLIPIWLFILLVSGLMINAIFTNLVLIEKPVTVDHFIAFHIFQKLLLPGVMILLMNLFSLLVSPLKWGTTILGALIFMLFEKIVEQIGIIEYKHWNIGFSALFWFTFTLLSIAFFALLNSKRWNGGNQHV</sequence>
<dbReference type="AlphaFoldDB" id="A0A919WK47"/>
<feature type="transmembrane region" description="Helical" evidence="1">
    <location>
        <begin position="93"/>
        <end position="110"/>
    </location>
</feature>
<feature type="transmembrane region" description="Helical" evidence="1">
    <location>
        <begin position="65"/>
        <end position="87"/>
    </location>
</feature>
<keyword evidence="1" id="KW-0472">Membrane</keyword>
<keyword evidence="3" id="KW-1185">Reference proteome</keyword>